<reference evidence="2 3" key="1">
    <citation type="submission" date="2024-04" db="EMBL/GenBank/DDBJ databases">
        <title>Tritrichomonas musculus Genome.</title>
        <authorList>
            <person name="Alves-Ferreira E."/>
            <person name="Grigg M."/>
            <person name="Lorenzi H."/>
            <person name="Galac M."/>
        </authorList>
    </citation>
    <scope>NUCLEOTIDE SEQUENCE [LARGE SCALE GENOMIC DNA]</scope>
    <source>
        <strain evidence="2 3">EAF2021</strain>
    </source>
</reference>
<dbReference type="Pfam" id="PF04015">
    <property type="entry name" value="DUF362"/>
    <property type="match status" value="1"/>
</dbReference>
<keyword evidence="3" id="KW-1185">Reference proteome</keyword>
<gene>
    <name evidence="2" type="ORF">M9Y10_011060</name>
</gene>
<dbReference type="EMBL" id="JAPFFF010000016">
    <property type="protein sequence ID" value="KAK8865504.1"/>
    <property type="molecule type" value="Genomic_DNA"/>
</dbReference>
<accession>A0ABR2IPY2</accession>
<feature type="domain" description="DUF362" evidence="1">
    <location>
        <begin position="34"/>
        <end position="250"/>
    </location>
</feature>
<organism evidence="2 3">
    <name type="scientific">Tritrichomonas musculus</name>
    <dbReference type="NCBI Taxonomy" id="1915356"/>
    <lineage>
        <taxon>Eukaryota</taxon>
        <taxon>Metamonada</taxon>
        <taxon>Parabasalia</taxon>
        <taxon>Tritrichomonadida</taxon>
        <taxon>Tritrichomonadidae</taxon>
        <taxon>Tritrichomonas</taxon>
    </lineage>
</organism>
<proteinExistence type="predicted"/>
<name>A0ABR2IPY2_9EUKA</name>
<sequence>MSKAKVYFTKEITSESLIKIYNALGRELKRKTCVKLSSGEPGGHYFLNPNLIKNLVTKLNGTIVEGLTAYGGKRMHIKDAWQAMEDHGFKAIAPCDILDEEGAVKLPIEGGKHLHGYDVVGSHIKNYNSTLVLSHFKGHVAGGFGGALKNMSIGFASSNGKALIHSAGVNDDPAKFFENVAQQDDFLESMAEACYAIIHYFKPENMAYINVANNLSIDCDCDANPAPPELADIGIFASLDPVAIDQACYDAVVNSPDPGKKALCERMEKQHAIHIVEEAVRLGLGTREYEIVNI</sequence>
<protein>
    <recommendedName>
        <fullName evidence="1">DUF362 domain-containing protein</fullName>
    </recommendedName>
</protein>
<dbReference type="Proteomes" id="UP001470230">
    <property type="component" value="Unassembled WGS sequence"/>
</dbReference>
<dbReference type="InterPro" id="IPR007160">
    <property type="entry name" value="DUF362"/>
</dbReference>
<evidence type="ECO:0000313" key="3">
    <source>
        <dbReference type="Proteomes" id="UP001470230"/>
    </source>
</evidence>
<evidence type="ECO:0000313" key="2">
    <source>
        <dbReference type="EMBL" id="KAK8865504.1"/>
    </source>
</evidence>
<evidence type="ECO:0000259" key="1">
    <source>
        <dbReference type="Pfam" id="PF04015"/>
    </source>
</evidence>
<comment type="caution">
    <text evidence="2">The sequence shown here is derived from an EMBL/GenBank/DDBJ whole genome shotgun (WGS) entry which is preliminary data.</text>
</comment>